<protein>
    <submittedName>
        <fullName evidence="3">Ecotin</fullName>
    </submittedName>
</protein>
<dbReference type="STRING" id="134605.HMPREF3206_00106"/>
<proteinExistence type="inferred from homology"/>
<feature type="chain" id="PRO_5007458030" evidence="2">
    <location>
        <begin position="25"/>
        <end position="158"/>
    </location>
</feature>
<dbReference type="Gene3D" id="2.60.40.550">
    <property type="entry name" value="Ecotin"/>
    <property type="match status" value="1"/>
</dbReference>
<dbReference type="Proteomes" id="UP000070617">
    <property type="component" value="Unassembled WGS sequence"/>
</dbReference>
<evidence type="ECO:0000313" key="3">
    <source>
        <dbReference type="EMBL" id="KXA16925.1"/>
    </source>
</evidence>
<reference evidence="4" key="1">
    <citation type="submission" date="2016-01" db="EMBL/GenBank/DDBJ databases">
        <authorList>
            <person name="Mitreva M."/>
            <person name="Pepin K.H."/>
            <person name="Mihindukulasuriya K.A."/>
            <person name="Fulton R."/>
            <person name="Fronick C."/>
            <person name="O'Laughlin M."/>
            <person name="Miner T."/>
            <person name="Herter B."/>
            <person name="Rosa B.A."/>
            <person name="Cordes M."/>
            <person name="Tomlinson C."/>
            <person name="Wollam A."/>
            <person name="Palsikar V.B."/>
            <person name="Mardis E.R."/>
            <person name="Wilson R.K."/>
        </authorList>
    </citation>
    <scope>NUCLEOTIDE SEQUENCE [LARGE SCALE GENOMIC DNA]</scope>
    <source>
        <strain evidence="4">CMW8396</strain>
    </source>
</reference>
<name>A0A133NKV4_9FUSO</name>
<sequence length="158" mass="18466">MEGSMKKILLFLVLALSFSMFAFGENMELDIYPKAKKGMKQEIFILDKQEKEEDYKIELRFGKDIKVDCNVHSFLHGNLEEKSVEGWSYPYYIFQGSNDMVQTLMLCQEGKKLKRVYYPSATRILPYNSKLPVVIYLPKDVKVEVHIWKHSGVKEASR</sequence>
<dbReference type="AlphaFoldDB" id="A0A133NKV4"/>
<dbReference type="EMBL" id="LRPX01000004">
    <property type="protein sequence ID" value="KXA16925.1"/>
    <property type="molecule type" value="Genomic_DNA"/>
</dbReference>
<dbReference type="Pfam" id="PF03974">
    <property type="entry name" value="Ecotin"/>
    <property type="match status" value="1"/>
</dbReference>
<keyword evidence="4" id="KW-1185">Reference proteome</keyword>
<evidence type="ECO:0000256" key="2">
    <source>
        <dbReference type="SAM" id="SignalP"/>
    </source>
</evidence>
<dbReference type="InterPro" id="IPR005658">
    <property type="entry name" value="Prot_inh_ecotin"/>
</dbReference>
<organism evidence="3 4">
    <name type="scientific">Fusobacterium equinum</name>
    <dbReference type="NCBI Taxonomy" id="134605"/>
    <lineage>
        <taxon>Bacteria</taxon>
        <taxon>Fusobacteriati</taxon>
        <taxon>Fusobacteriota</taxon>
        <taxon>Fusobacteriia</taxon>
        <taxon>Fusobacteriales</taxon>
        <taxon>Fusobacteriaceae</taxon>
        <taxon>Fusobacterium</taxon>
    </lineage>
</organism>
<dbReference type="PANTHER" id="PTHR35890:SF3">
    <property type="entry name" value="ECOTIN"/>
    <property type="match status" value="1"/>
</dbReference>
<dbReference type="GO" id="GO:0004867">
    <property type="term" value="F:serine-type endopeptidase inhibitor activity"/>
    <property type="evidence" value="ECO:0007669"/>
    <property type="project" value="InterPro"/>
</dbReference>
<dbReference type="SUPFAM" id="SSF49772">
    <property type="entry name" value="Ecotin, trypsin inhibitor"/>
    <property type="match status" value="1"/>
</dbReference>
<keyword evidence="2" id="KW-0732">Signal</keyword>
<comment type="caution">
    <text evidence="3">The sequence shown here is derived from an EMBL/GenBank/DDBJ whole genome shotgun (WGS) entry which is preliminary data.</text>
</comment>
<dbReference type="InterPro" id="IPR036198">
    <property type="entry name" value="Ecotin_sf"/>
</dbReference>
<feature type="signal peptide" evidence="2">
    <location>
        <begin position="1"/>
        <end position="24"/>
    </location>
</feature>
<dbReference type="PATRIC" id="fig|134605.3.peg.108"/>
<gene>
    <name evidence="3" type="ORF">HMPREF3206_00106</name>
</gene>
<evidence type="ECO:0000256" key="1">
    <source>
        <dbReference type="ARBA" id="ARBA00010558"/>
    </source>
</evidence>
<comment type="similarity">
    <text evidence="1">Belongs to the protease inhibitor I11 (ecotin) family.</text>
</comment>
<accession>A0A133NKV4</accession>
<dbReference type="PANTHER" id="PTHR35890">
    <property type="match status" value="1"/>
</dbReference>
<evidence type="ECO:0000313" key="4">
    <source>
        <dbReference type="Proteomes" id="UP000070617"/>
    </source>
</evidence>